<sequence length="321" mass="36181">MSSTLSVSQLVIGSAPDSFQLDELAALYHGQAERDTRDYVRSWICPSCKKEYKPIENILVDLPPYECKDCGLKNDAVYDWKISKTIFNKVSLDFKIYDQANKRHCTLYAVAAVVDVSRRVEAAKRGILAATPLDVIEMVTVYSDLTGLIFGLEPPEKLYKEYDNAPFVLETFKSPGIPLMIGPYDEMVKKDSADPIPRLRIKSYFSVDASNVPMVTRLLASGYPLVASIRTGCLFEYLKGDQYYYSKREAVLPRRTAENELHSVAVIGCGLASKNNKPEIFYSVRDSKGIEAHSHYQKRNFGGDFYAWSSDVIDLWGLYLA</sequence>
<dbReference type="EnsemblPlants" id="LPERR12G07580.1">
    <property type="protein sequence ID" value="LPERR12G07580.1"/>
    <property type="gene ID" value="LPERR12G07580"/>
</dbReference>
<evidence type="ECO:0000313" key="1">
    <source>
        <dbReference type="EnsemblPlants" id="LPERR12G07580.1"/>
    </source>
</evidence>
<reference evidence="1 2" key="1">
    <citation type="submission" date="2012-08" db="EMBL/GenBank/DDBJ databases">
        <title>Oryza genome evolution.</title>
        <authorList>
            <person name="Wing R.A."/>
        </authorList>
    </citation>
    <scope>NUCLEOTIDE SEQUENCE</scope>
</reference>
<evidence type="ECO:0000313" key="2">
    <source>
        <dbReference type="Proteomes" id="UP000032180"/>
    </source>
</evidence>
<reference evidence="2" key="2">
    <citation type="submission" date="2013-12" db="EMBL/GenBank/DDBJ databases">
        <authorList>
            <person name="Yu Y."/>
            <person name="Lee S."/>
            <person name="de Baynast K."/>
            <person name="Wissotski M."/>
            <person name="Liu L."/>
            <person name="Talag J."/>
            <person name="Goicoechea J."/>
            <person name="Angelova A."/>
            <person name="Jetty R."/>
            <person name="Kudrna D."/>
            <person name="Golser W."/>
            <person name="Rivera L."/>
            <person name="Zhang J."/>
            <person name="Wing R."/>
        </authorList>
    </citation>
    <scope>NUCLEOTIDE SEQUENCE</scope>
</reference>
<organism evidence="1 2">
    <name type="scientific">Leersia perrieri</name>
    <dbReference type="NCBI Taxonomy" id="77586"/>
    <lineage>
        <taxon>Eukaryota</taxon>
        <taxon>Viridiplantae</taxon>
        <taxon>Streptophyta</taxon>
        <taxon>Embryophyta</taxon>
        <taxon>Tracheophyta</taxon>
        <taxon>Spermatophyta</taxon>
        <taxon>Magnoliopsida</taxon>
        <taxon>Liliopsida</taxon>
        <taxon>Poales</taxon>
        <taxon>Poaceae</taxon>
        <taxon>BOP clade</taxon>
        <taxon>Oryzoideae</taxon>
        <taxon>Oryzeae</taxon>
        <taxon>Oryzinae</taxon>
        <taxon>Leersia</taxon>
    </lineage>
</organism>
<keyword evidence="2" id="KW-1185">Reference proteome</keyword>
<dbReference type="AlphaFoldDB" id="A0A0D9XYI5"/>
<dbReference type="Proteomes" id="UP000032180">
    <property type="component" value="Chromosome 12"/>
</dbReference>
<dbReference type="SUPFAM" id="SSF54001">
    <property type="entry name" value="Cysteine proteinases"/>
    <property type="match status" value="1"/>
</dbReference>
<reference evidence="1" key="3">
    <citation type="submission" date="2015-04" db="UniProtKB">
        <authorList>
            <consortium name="EnsemblPlants"/>
        </authorList>
    </citation>
    <scope>IDENTIFICATION</scope>
</reference>
<accession>A0A0D9XYI5</accession>
<dbReference type="InterPro" id="IPR038765">
    <property type="entry name" value="Papain-like_cys_pep_sf"/>
</dbReference>
<dbReference type="HOGENOM" id="CLU_049818_0_0_1"/>
<dbReference type="Gramene" id="LPERR12G07580.1">
    <property type="protein sequence ID" value="LPERR12G07580.1"/>
    <property type="gene ID" value="LPERR12G07580"/>
</dbReference>
<proteinExistence type="predicted"/>
<dbReference type="eggNOG" id="ENOG502R481">
    <property type="taxonomic scope" value="Eukaryota"/>
</dbReference>
<protein>
    <submittedName>
        <fullName evidence="1">Uncharacterized protein</fullName>
    </submittedName>
</protein>
<name>A0A0D9XYI5_9ORYZ</name>